<dbReference type="STRING" id="40148.A0A0E0A884"/>
<dbReference type="PANTHER" id="PTHR24177:SF432">
    <property type="entry name" value="OS06G0286146 PROTEIN"/>
    <property type="match status" value="1"/>
</dbReference>
<organism evidence="3">
    <name type="scientific">Oryza glumipatula</name>
    <dbReference type="NCBI Taxonomy" id="40148"/>
    <lineage>
        <taxon>Eukaryota</taxon>
        <taxon>Viridiplantae</taxon>
        <taxon>Streptophyta</taxon>
        <taxon>Embryophyta</taxon>
        <taxon>Tracheophyta</taxon>
        <taxon>Spermatophyta</taxon>
        <taxon>Magnoliopsida</taxon>
        <taxon>Liliopsida</taxon>
        <taxon>Poales</taxon>
        <taxon>Poaceae</taxon>
        <taxon>BOP clade</taxon>
        <taxon>Oryzoideae</taxon>
        <taxon>Oryzeae</taxon>
        <taxon>Oryzinae</taxon>
        <taxon>Oryza</taxon>
    </lineage>
</organism>
<reference evidence="3" key="2">
    <citation type="submission" date="2018-05" db="EMBL/GenBank/DDBJ databases">
        <title>OgluRS3 (Oryza glumaepatula Reference Sequence Version 3).</title>
        <authorList>
            <person name="Zhang J."/>
            <person name="Kudrna D."/>
            <person name="Lee S."/>
            <person name="Talag J."/>
            <person name="Welchert J."/>
            <person name="Wing R.A."/>
        </authorList>
    </citation>
    <scope>NUCLEOTIDE SEQUENCE [LARGE SCALE GENOMIC DNA]</scope>
</reference>
<dbReference type="eggNOG" id="ENOG502SE38">
    <property type="taxonomic scope" value="Eukaryota"/>
</dbReference>
<evidence type="ECO:0000313" key="4">
    <source>
        <dbReference type="Proteomes" id="UP000026961"/>
    </source>
</evidence>
<dbReference type="InterPro" id="IPR026961">
    <property type="entry name" value="PGG_dom"/>
</dbReference>
<reference evidence="3" key="1">
    <citation type="submission" date="2015-04" db="UniProtKB">
        <authorList>
            <consortium name="EnsemblPlants"/>
        </authorList>
    </citation>
    <scope>IDENTIFICATION</scope>
</reference>
<keyword evidence="1" id="KW-0472">Membrane</keyword>
<keyword evidence="1" id="KW-1133">Transmembrane helix</keyword>
<keyword evidence="4" id="KW-1185">Reference proteome</keyword>
<name>A0A0E0A884_9ORYZ</name>
<feature type="domain" description="PGG" evidence="2">
    <location>
        <begin position="94"/>
        <end position="203"/>
    </location>
</feature>
<feature type="transmembrane region" description="Helical" evidence="1">
    <location>
        <begin position="179"/>
        <end position="197"/>
    </location>
</feature>
<accession>A0A0E0A884</accession>
<feature type="transmembrane region" description="Helical" evidence="1">
    <location>
        <begin position="209"/>
        <end position="229"/>
    </location>
</feature>
<dbReference type="AlphaFoldDB" id="A0A0E0A884"/>
<dbReference type="PANTHER" id="PTHR24177">
    <property type="entry name" value="CASKIN"/>
    <property type="match status" value="1"/>
</dbReference>
<evidence type="ECO:0000256" key="1">
    <source>
        <dbReference type="SAM" id="Phobius"/>
    </source>
</evidence>
<dbReference type="Proteomes" id="UP000026961">
    <property type="component" value="Chromosome 6"/>
</dbReference>
<evidence type="ECO:0000313" key="3">
    <source>
        <dbReference type="EnsemblPlants" id="OGLUM06G12000.1"/>
    </source>
</evidence>
<dbReference type="Gramene" id="OGLUM06G12000.1">
    <property type="protein sequence ID" value="OGLUM06G12000.1"/>
    <property type="gene ID" value="OGLUM06G12000"/>
</dbReference>
<dbReference type="GO" id="GO:0016020">
    <property type="term" value="C:membrane"/>
    <property type="evidence" value="ECO:0007669"/>
    <property type="project" value="TreeGrafter"/>
</dbReference>
<dbReference type="EnsemblPlants" id="OGLUM06G12000.1">
    <property type="protein sequence ID" value="OGLUM06G12000.1"/>
    <property type="gene ID" value="OGLUM06G12000"/>
</dbReference>
<dbReference type="HOGENOM" id="CLU_084054_0_0_1"/>
<sequence>MSVEIPVDLNLINGQPPSASADAAAGDQALPATGNPVQVLISPIVPVAGVDGDAAALPPAYTGVLYLHHHKKEEEAAAAAALGQLNEPKKKREKWLKEMSGWLMVLASSVTYHAGLNPPGGFWQHNDGEGHVAGTPVLQSNFPQRYTVFFYFNATAFVTSVVIIILLMNESFYHSEAKVVALEIIAVLDMVCLMGAYIAGSTRAAPCSIYVTVLTVVVFLYVVYAAELLRKIWWLIIHAPVHDTAATGGGKLPAVPQHIVEQASPHHRCHADDLKTHGTLLEK</sequence>
<keyword evidence="1" id="KW-0812">Transmembrane</keyword>
<dbReference type="Pfam" id="PF13962">
    <property type="entry name" value="PGG"/>
    <property type="match status" value="1"/>
</dbReference>
<proteinExistence type="predicted"/>
<evidence type="ECO:0000259" key="2">
    <source>
        <dbReference type="Pfam" id="PF13962"/>
    </source>
</evidence>
<feature type="transmembrane region" description="Helical" evidence="1">
    <location>
        <begin position="148"/>
        <end position="167"/>
    </location>
</feature>
<protein>
    <recommendedName>
        <fullName evidence="2">PGG domain-containing protein</fullName>
    </recommendedName>
</protein>